<dbReference type="Proteomes" id="UP001430953">
    <property type="component" value="Unassembled WGS sequence"/>
</dbReference>
<keyword evidence="3" id="KW-1185">Reference proteome</keyword>
<feature type="transmembrane region" description="Helical" evidence="1">
    <location>
        <begin position="49"/>
        <end position="68"/>
    </location>
</feature>
<keyword evidence="1" id="KW-0812">Transmembrane</keyword>
<comment type="caution">
    <text evidence="2">The sequence shown here is derived from an EMBL/GenBank/DDBJ whole genome shotgun (WGS) entry which is preliminary data.</text>
</comment>
<evidence type="ECO:0000313" key="3">
    <source>
        <dbReference type="Proteomes" id="UP001430953"/>
    </source>
</evidence>
<name>A0AAW2F0L8_9HYME</name>
<keyword evidence="1" id="KW-0472">Membrane</keyword>
<reference evidence="2 3" key="1">
    <citation type="submission" date="2023-03" db="EMBL/GenBank/DDBJ databases">
        <title>High recombination rates correlate with genetic variation in Cardiocondyla obscurior ants.</title>
        <authorList>
            <person name="Errbii M."/>
        </authorList>
    </citation>
    <scope>NUCLEOTIDE SEQUENCE [LARGE SCALE GENOMIC DNA]</scope>
    <source>
        <strain evidence="2">Alpha-2009</strain>
        <tissue evidence="2">Whole body</tissue>
    </source>
</reference>
<protein>
    <submittedName>
        <fullName evidence="2">Uncharacterized protein</fullName>
    </submittedName>
</protein>
<accession>A0AAW2F0L8</accession>
<keyword evidence="1" id="KW-1133">Transmembrane helix</keyword>
<proteinExistence type="predicted"/>
<evidence type="ECO:0000313" key="2">
    <source>
        <dbReference type="EMBL" id="KAL0108364.1"/>
    </source>
</evidence>
<evidence type="ECO:0000256" key="1">
    <source>
        <dbReference type="SAM" id="Phobius"/>
    </source>
</evidence>
<gene>
    <name evidence="2" type="ORF">PUN28_015121</name>
</gene>
<dbReference type="AlphaFoldDB" id="A0AAW2F0L8"/>
<dbReference type="EMBL" id="JADYXP020000016">
    <property type="protein sequence ID" value="KAL0108364.1"/>
    <property type="molecule type" value="Genomic_DNA"/>
</dbReference>
<organism evidence="2 3">
    <name type="scientific">Cardiocondyla obscurior</name>
    <dbReference type="NCBI Taxonomy" id="286306"/>
    <lineage>
        <taxon>Eukaryota</taxon>
        <taxon>Metazoa</taxon>
        <taxon>Ecdysozoa</taxon>
        <taxon>Arthropoda</taxon>
        <taxon>Hexapoda</taxon>
        <taxon>Insecta</taxon>
        <taxon>Pterygota</taxon>
        <taxon>Neoptera</taxon>
        <taxon>Endopterygota</taxon>
        <taxon>Hymenoptera</taxon>
        <taxon>Apocrita</taxon>
        <taxon>Aculeata</taxon>
        <taxon>Formicoidea</taxon>
        <taxon>Formicidae</taxon>
        <taxon>Myrmicinae</taxon>
        <taxon>Cardiocondyla</taxon>
    </lineage>
</organism>
<sequence>MHTYIHEITFVSLSYKMLLNTDRQNKKLFPLTLSSPDNLSERSAFLDKFTLTFTFVFFFFFFFLFVQVQSRFAV</sequence>